<gene>
    <name evidence="13" type="ORF">GCM10009097_54320</name>
</gene>
<evidence type="ECO:0000256" key="1">
    <source>
        <dbReference type="ARBA" id="ARBA00004651"/>
    </source>
</evidence>
<keyword evidence="4" id="KW-0677">Repeat</keyword>
<accession>A0ABN1D0W5</accession>
<comment type="caution">
    <text evidence="13">The sequence shown here is derived from an EMBL/GenBank/DDBJ whole genome shotgun (WGS) entry which is preliminary data.</text>
</comment>
<evidence type="ECO:0000256" key="6">
    <source>
        <dbReference type="ARBA" id="ARBA00023122"/>
    </source>
</evidence>
<dbReference type="InterPro" id="IPR051676">
    <property type="entry name" value="UPF0053_domain"/>
</dbReference>
<dbReference type="PANTHER" id="PTHR43099:SF5">
    <property type="entry name" value="HLYC_CORC FAMILY TRANSPORTER"/>
    <property type="match status" value="1"/>
</dbReference>
<evidence type="ECO:0000256" key="2">
    <source>
        <dbReference type="ARBA" id="ARBA00022475"/>
    </source>
</evidence>
<reference evidence="13 14" key="1">
    <citation type="journal article" date="2019" name="Int. J. Syst. Evol. Microbiol.">
        <title>The Global Catalogue of Microorganisms (GCM) 10K type strain sequencing project: providing services to taxonomists for standard genome sequencing and annotation.</title>
        <authorList>
            <consortium name="The Broad Institute Genomics Platform"/>
            <consortium name="The Broad Institute Genome Sequencing Center for Infectious Disease"/>
            <person name="Wu L."/>
            <person name="Ma J."/>
        </authorList>
    </citation>
    <scope>NUCLEOTIDE SEQUENCE [LARGE SCALE GENOMIC DNA]</scope>
    <source>
        <strain evidence="13 14">JCM 14330</strain>
    </source>
</reference>
<feature type="transmembrane region" description="Helical" evidence="10">
    <location>
        <begin position="120"/>
        <end position="141"/>
    </location>
</feature>
<dbReference type="InterPro" id="IPR000644">
    <property type="entry name" value="CBS_dom"/>
</dbReference>
<protein>
    <submittedName>
        <fullName evidence="13">Hemolysin family protein</fullName>
    </submittedName>
</protein>
<dbReference type="SMART" id="SM01091">
    <property type="entry name" value="CorC_HlyC"/>
    <property type="match status" value="1"/>
</dbReference>
<evidence type="ECO:0000256" key="7">
    <source>
        <dbReference type="ARBA" id="ARBA00023136"/>
    </source>
</evidence>
<dbReference type="PANTHER" id="PTHR43099">
    <property type="entry name" value="UPF0053 PROTEIN YRKA"/>
    <property type="match status" value="1"/>
</dbReference>
<evidence type="ECO:0000256" key="5">
    <source>
        <dbReference type="ARBA" id="ARBA00022989"/>
    </source>
</evidence>
<evidence type="ECO:0000313" key="13">
    <source>
        <dbReference type="EMBL" id="GAA0529992.1"/>
    </source>
</evidence>
<feature type="domain" description="CBS" evidence="11">
    <location>
        <begin position="237"/>
        <end position="298"/>
    </location>
</feature>
<feature type="transmembrane region" description="Helical" evidence="10">
    <location>
        <begin position="24"/>
        <end position="45"/>
    </location>
</feature>
<dbReference type="SMART" id="SM00116">
    <property type="entry name" value="CBS"/>
    <property type="match status" value="2"/>
</dbReference>
<keyword evidence="5 9" id="KW-1133">Transmembrane helix</keyword>
<dbReference type="SUPFAM" id="SSF56176">
    <property type="entry name" value="FAD-binding/transporter-associated domain-like"/>
    <property type="match status" value="1"/>
</dbReference>
<dbReference type="InterPro" id="IPR046342">
    <property type="entry name" value="CBS_dom_sf"/>
</dbReference>
<keyword evidence="7 9" id="KW-0472">Membrane</keyword>
<evidence type="ECO:0000256" key="9">
    <source>
        <dbReference type="PROSITE-ProRule" id="PRU01193"/>
    </source>
</evidence>
<dbReference type="Pfam" id="PF01595">
    <property type="entry name" value="CNNM"/>
    <property type="match status" value="1"/>
</dbReference>
<feature type="domain" description="CBS" evidence="11">
    <location>
        <begin position="299"/>
        <end position="358"/>
    </location>
</feature>
<feature type="domain" description="CNNM transmembrane" evidence="12">
    <location>
        <begin position="16"/>
        <end position="218"/>
    </location>
</feature>
<dbReference type="PROSITE" id="PS51371">
    <property type="entry name" value="CBS"/>
    <property type="match status" value="2"/>
</dbReference>
<dbReference type="Proteomes" id="UP001501706">
    <property type="component" value="Unassembled WGS sequence"/>
</dbReference>
<evidence type="ECO:0000259" key="12">
    <source>
        <dbReference type="PROSITE" id="PS51846"/>
    </source>
</evidence>
<keyword evidence="14" id="KW-1185">Reference proteome</keyword>
<comment type="subcellular location">
    <subcellularLocation>
        <location evidence="1">Cell membrane</location>
        <topology evidence="1">Multi-pass membrane protein</topology>
    </subcellularLocation>
</comment>
<dbReference type="InterPro" id="IPR002550">
    <property type="entry name" value="CNNM"/>
</dbReference>
<name>A0ABN1D0W5_9BURK</name>
<evidence type="ECO:0000256" key="4">
    <source>
        <dbReference type="ARBA" id="ARBA00022737"/>
    </source>
</evidence>
<dbReference type="PROSITE" id="PS51846">
    <property type="entry name" value="CNNM"/>
    <property type="match status" value="1"/>
</dbReference>
<dbReference type="InterPro" id="IPR016169">
    <property type="entry name" value="FAD-bd_PCMH_sub2"/>
</dbReference>
<keyword evidence="6 8" id="KW-0129">CBS domain</keyword>
<evidence type="ECO:0000256" key="8">
    <source>
        <dbReference type="PROSITE-ProRule" id="PRU00703"/>
    </source>
</evidence>
<evidence type="ECO:0000259" key="11">
    <source>
        <dbReference type="PROSITE" id="PS51371"/>
    </source>
</evidence>
<sequence length="458" mass="50154">MALQAFSKQKGNARLTDPPEKMEIGLLLILFIANGIFAMSEIAVVTARKSRLQQRADEGDAKARAALELAEHPTRFLSTVQIGITSIGILTGIVGEGALAKPLAEAIRDHFPALADAASAIALTLVVIVITLMSIIIGELVPKRLGQMHAETIAGLIAAPMRLLSWVATPFVKLLSLATDTVLKLMGVRENNDQLVTEEEIQVLMAQGATAGIFEQAEQQMVRNVFRLDERRLSSLMVPRSDIVYLDVNAPLEVSRAKIESSHYSRFPVVREDLSDVIGFVRAKDLLAQLMAGEPLDLASRLSPVLYVPETLTGTELVQNFRDSHTQTALVVDEYGDVQGLVTLRDVLEAIVGEFHTSTAPEESSAVQREDGSWLLDGLLDVHEMEDMLGLQHLPEGDSGTYHTLSGMLMLLLGRIPHTGEQVDWAGWNFEVVDMDGKRIDKVIATRIEPVETPEEPY</sequence>
<keyword evidence="3 9" id="KW-0812">Transmembrane</keyword>
<keyword evidence="2" id="KW-1003">Cell membrane</keyword>
<dbReference type="Pfam" id="PF03471">
    <property type="entry name" value="CorC_HlyC"/>
    <property type="match status" value="1"/>
</dbReference>
<proteinExistence type="predicted"/>
<dbReference type="CDD" id="cd04590">
    <property type="entry name" value="CBS_pair_CorC_HlyC_assoc"/>
    <property type="match status" value="1"/>
</dbReference>
<dbReference type="InterPro" id="IPR036318">
    <property type="entry name" value="FAD-bd_PCMH-like_sf"/>
</dbReference>
<dbReference type="Gene3D" id="3.30.465.10">
    <property type="match status" value="1"/>
</dbReference>
<dbReference type="Pfam" id="PF00571">
    <property type="entry name" value="CBS"/>
    <property type="match status" value="2"/>
</dbReference>
<dbReference type="EMBL" id="BAAAEN010000034">
    <property type="protein sequence ID" value="GAA0529992.1"/>
    <property type="molecule type" value="Genomic_DNA"/>
</dbReference>
<dbReference type="InterPro" id="IPR044751">
    <property type="entry name" value="Ion_transp-like_CBS"/>
</dbReference>
<evidence type="ECO:0000256" key="10">
    <source>
        <dbReference type="SAM" id="Phobius"/>
    </source>
</evidence>
<evidence type="ECO:0000256" key="3">
    <source>
        <dbReference type="ARBA" id="ARBA00022692"/>
    </source>
</evidence>
<organism evidence="13 14">
    <name type="scientific">Pigmentiphaga daeguensis</name>
    <dbReference type="NCBI Taxonomy" id="414049"/>
    <lineage>
        <taxon>Bacteria</taxon>
        <taxon>Pseudomonadati</taxon>
        <taxon>Pseudomonadota</taxon>
        <taxon>Betaproteobacteria</taxon>
        <taxon>Burkholderiales</taxon>
        <taxon>Alcaligenaceae</taxon>
        <taxon>Pigmentiphaga</taxon>
    </lineage>
</organism>
<dbReference type="Gene3D" id="3.10.580.10">
    <property type="entry name" value="CBS-domain"/>
    <property type="match status" value="1"/>
</dbReference>
<dbReference type="InterPro" id="IPR005170">
    <property type="entry name" value="Transptr-assoc_dom"/>
</dbReference>
<evidence type="ECO:0000313" key="14">
    <source>
        <dbReference type="Proteomes" id="UP001501706"/>
    </source>
</evidence>
<dbReference type="SUPFAM" id="SSF54631">
    <property type="entry name" value="CBS-domain pair"/>
    <property type="match status" value="1"/>
</dbReference>